<evidence type="ECO:0000256" key="1">
    <source>
        <dbReference type="SAM" id="Phobius"/>
    </source>
</evidence>
<organism evidence="4 5">
    <name type="scientific">Lysinibacillus pakistanensis</name>
    <dbReference type="NCBI Taxonomy" id="759811"/>
    <lineage>
        <taxon>Bacteria</taxon>
        <taxon>Bacillati</taxon>
        <taxon>Bacillota</taxon>
        <taxon>Bacilli</taxon>
        <taxon>Bacillales</taxon>
        <taxon>Bacillaceae</taxon>
        <taxon>Lysinibacillus</taxon>
    </lineage>
</organism>
<reference evidence="4 5" key="1">
    <citation type="submission" date="2019-11" db="EMBL/GenBank/DDBJ databases">
        <title>Whole Genome Sequencing and Comparative Genomic Analyses of Lysinibacillus pakistanensis LZH-9, a Halotolerant Strain with Excellent COD Removal Capability.</title>
        <authorList>
            <person name="Zhou H."/>
        </authorList>
    </citation>
    <scope>NUCLEOTIDE SEQUENCE [LARGE SCALE GENOMIC DNA]</scope>
    <source>
        <strain evidence="4 5">LZH-9</strain>
    </source>
</reference>
<feature type="domain" description="Sigma factor regulator C-terminal" evidence="2">
    <location>
        <begin position="175"/>
        <end position="341"/>
    </location>
</feature>
<accession>A0ABX6D504</accession>
<feature type="transmembrane region" description="Helical" evidence="1">
    <location>
        <begin position="29"/>
        <end position="51"/>
    </location>
</feature>
<evidence type="ECO:0000259" key="3">
    <source>
        <dbReference type="Pfam" id="PF13800"/>
    </source>
</evidence>
<name>A0ABX6D504_9BACI</name>
<keyword evidence="1" id="KW-0472">Membrane</keyword>
<keyword evidence="1" id="KW-1133">Transmembrane helix</keyword>
<keyword evidence="1" id="KW-0812">Transmembrane</keyword>
<dbReference type="Pfam" id="PF13791">
    <property type="entry name" value="Sigma_reg_C"/>
    <property type="match status" value="1"/>
</dbReference>
<gene>
    <name evidence="4" type="ORF">GDS87_01875</name>
</gene>
<evidence type="ECO:0008006" key="6">
    <source>
        <dbReference type="Google" id="ProtNLM"/>
    </source>
</evidence>
<dbReference type="Pfam" id="PF13800">
    <property type="entry name" value="Sigma_reg_N"/>
    <property type="match status" value="1"/>
</dbReference>
<dbReference type="InterPro" id="IPR029101">
    <property type="entry name" value="Sigma_reg_N"/>
</dbReference>
<keyword evidence="5" id="KW-1185">Reference proteome</keyword>
<evidence type="ECO:0000259" key="2">
    <source>
        <dbReference type="Pfam" id="PF13791"/>
    </source>
</evidence>
<protein>
    <recommendedName>
        <fullName evidence="6">Sigma factor regulator C-terminal domain-containing protein</fullName>
    </recommendedName>
</protein>
<dbReference type="Proteomes" id="UP000373269">
    <property type="component" value="Chromosome"/>
</dbReference>
<sequence>MEDFKMTEWSQEKEKKILQKYRFTLTSRILRILLLCAVIYGLYILSVSIIFEKTRPDRKHIYNSLIALEWQQPNIKGQYSGSSAELTPLLTQKFSYPLVKQVGKENVMVGEVSLDKKIFNTSSSMKMNLTSKSSSSSSSLKLTNEFDKFSFNLPEDPRTGKSTSSQINNGVWKTLEKLPEGTVAELAFSTTTFMKPKMLTKMLEPYDVEVVWMPIYTGEFKSFDPFPTGEGSVNLTIYDSFGLTGGLKVSDDFSKIWVGQNLTQVSVIDSQRLMLENMEQLLDNEKKSYIEDFLGLSHLQERHDYLKKNGFQAYGAVVTGPTKNLLMLKDIEGISNQKLGDIELWNWYNDW</sequence>
<evidence type="ECO:0000313" key="4">
    <source>
        <dbReference type="EMBL" id="QGG49751.1"/>
    </source>
</evidence>
<dbReference type="InterPro" id="IPR025672">
    <property type="entry name" value="Sigma_reg_C_dom"/>
</dbReference>
<feature type="domain" description="Sigma factor regulator N-terminal" evidence="3">
    <location>
        <begin position="15"/>
        <end position="106"/>
    </location>
</feature>
<evidence type="ECO:0000313" key="5">
    <source>
        <dbReference type="Proteomes" id="UP000373269"/>
    </source>
</evidence>
<dbReference type="EMBL" id="CP045835">
    <property type="protein sequence ID" value="QGG49751.1"/>
    <property type="molecule type" value="Genomic_DNA"/>
</dbReference>
<proteinExistence type="predicted"/>